<organism evidence="10 11">
    <name type="scientific">Anaeromyxobacter diazotrophicus</name>
    <dbReference type="NCBI Taxonomy" id="2590199"/>
    <lineage>
        <taxon>Bacteria</taxon>
        <taxon>Pseudomonadati</taxon>
        <taxon>Myxococcota</taxon>
        <taxon>Myxococcia</taxon>
        <taxon>Myxococcales</taxon>
        <taxon>Cystobacterineae</taxon>
        <taxon>Anaeromyxobacteraceae</taxon>
        <taxon>Anaeromyxobacter</taxon>
    </lineage>
</organism>
<dbReference type="GO" id="GO:0016874">
    <property type="term" value="F:ligase activity"/>
    <property type="evidence" value="ECO:0007669"/>
    <property type="project" value="UniProtKB-KW"/>
</dbReference>
<dbReference type="InterPro" id="IPR005482">
    <property type="entry name" value="Biotin_COase_C"/>
</dbReference>
<evidence type="ECO:0000259" key="7">
    <source>
        <dbReference type="PROSITE" id="PS50968"/>
    </source>
</evidence>
<protein>
    <submittedName>
        <fullName evidence="10">Biotin carboxylase</fullName>
    </submittedName>
</protein>
<proteinExistence type="predicted"/>
<dbReference type="Pfam" id="PF00289">
    <property type="entry name" value="Biotin_carb_N"/>
    <property type="match status" value="1"/>
</dbReference>
<dbReference type="PANTHER" id="PTHR48095">
    <property type="entry name" value="PYRUVATE CARBOXYLASE SUBUNIT A"/>
    <property type="match status" value="1"/>
</dbReference>
<comment type="caution">
    <text evidence="10">The sequence shown here is derived from an EMBL/GenBank/DDBJ whole genome shotgun (WGS) entry which is preliminary data.</text>
</comment>
<dbReference type="InterPro" id="IPR016185">
    <property type="entry name" value="PreATP-grasp_dom_sf"/>
</dbReference>
<dbReference type="InterPro" id="IPR011761">
    <property type="entry name" value="ATP-grasp"/>
</dbReference>
<dbReference type="InterPro" id="IPR000089">
    <property type="entry name" value="Biotin_lipoyl"/>
</dbReference>
<evidence type="ECO:0000256" key="4">
    <source>
        <dbReference type="ARBA" id="ARBA00022840"/>
    </source>
</evidence>
<feature type="domain" description="ATP-grasp" evidence="8">
    <location>
        <begin position="229"/>
        <end position="474"/>
    </location>
</feature>
<dbReference type="AlphaFoldDB" id="A0A7I9VJD8"/>
<dbReference type="SUPFAM" id="SSF56059">
    <property type="entry name" value="Glutathione synthetase ATP-binding domain-like"/>
    <property type="match status" value="1"/>
</dbReference>
<dbReference type="EMBL" id="BJTG01000003">
    <property type="protein sequence ID" value="GEJ56473.1"/>
    <property type="molecule type" value="Genomic_DNA"/>
</dbReference>
<dbReference type="PANTHER" id="PTHR48095:SF4">
    <property type="entry name" value="BIOTIN CARBOXYL CARRIER PROTEIN OF ACETYL-COA CARBOXYLASE"/>
    <property type="match status" value="1"/>
</dbReference>
<dbReference type="InterPro" id="IPR011054">
    <property type="entry name" value="Rudment_hybrid_motif"/>
</dbReference>
<comment type="cofactor">
    <cofactor evidence="1">
        <name>biotin</name>
        <dbReference type="ChEBI" id="CHEBI:57586"/>
    </cofactor>
</comment>
<accession>A0A7I9VJD8</accession>
<dbReference type="PROSITE" id="PS00867">
    <property type="entry name" value="CPSASE_2"/>
    <property type="match status" value="1"/>
</dbReference>
<keyword evidence="11" id="KW-1185">Reference proteome</keyword>
<evidence type="ECO:0000256" key="3">
    <source>
        <dbReference type="ARBA" id="ARBA00022741"/>
    </source>
</evidence>
<evidence type="ECO:0000256" key="1">
    <source>
        <dbReference type="ARBA" id="ARBA00001953"/>
    </source>
</evidence>
<evidence type="ECO:0000313" key="11">
    <source>
        <dbReference type="Proteomes" id="UP000503640"/>
    </source>
</evidence>
<gene>
    <name evidence="10" type="ORF">AMYX_12140</name>
</gene>
<dbReference type="SMART" id="SM00878">
    <property type="entry name" value="Biotin_carb_C"/>
    <property type="match status" value="1"/>
</dbReference>
<dbReference type="CDD" id="cd06850">
    <property type="entry name" value="biotinyl_domain"/>
    <property type="match status" value="1"/>
</dbReference>
<keyword evidence="3 6" id="KW-0547">Nucleotide-binding</keyword>
<dbReference type="Proteomes" id="UP000503640">
    <property type="component" value="Unassembled WGS sequence"/>
</dbReference>
<dbReference type="GO" id="GO:0005524">
    <property type="term" value="F:ATP binding"/>
    <property type="evidence" value="ECO:0007669"/>
    <property type="project" value="UniProtKB-UniRule"/>
</dbReference>
<evidence type="ECO:0000256" key="6">
    <source>
        <dbReference type="PROSITE-ProRule" id="PRU00409"/>
    </source>
</evidence>
<dbReference type="SUPFAM" id="SSF51230">
    <property type="entry name" value="Single hybrid motif"/>
    <property type="match status" value="1"/>
</dbReference>
<name>A0A7I9VJD8_9BACT</name>
<feature type="domain" description="Biotin carboxylation" evidence="9">
    <location>
        <begin position="34"/>
        <end position="615"/>
    </location>
</feature>
<evidence type="ECO:0000256" key="5">
    <source>
        <dbReference type="ARBA" id="ARBA00023267"/>
    </source>
</evidence>
<dbReference type="InterPro" id="IPR051602">
    <property type="entry name" value="ACC_Biotin_Carboxylase"/>
</dbReference>
<dbReference type="PROSITE" id="PS50975">
    <property type="entry name" value="ATP_GRASP"/>
    <property type="match status" value="1"/>
</dbReference>
<dbReference type="SUPFAM" id="SSF51246">
    <property type="entry name" value="Rudiment single hybrid motif"/>
    <property type="match status" value="1"/>
</dbReference>
<dbReference type="SUPFAM" id="SSF52440">
    <property type="entry name" value="PreATP-grasp domain"/>
    <property type="match status" value="1"/>
</dbReference>
<dbReference type="PROSITE" id="PS50979">
    <property type="entry name" value="BC"/>
    <property type="match status" value="1"/>
</dbReference>
<dbReference type="Pfam" id="PF02786">
    <property type="entry name" value="CPSase_L_D2"/>
    <property type="match status" value="1"/>
</dbReference>
<dbReference type="InterPro" id="IPR001882">
    <property type="entry name" value="Biotin_BS"/>
</dbReference>
<dbReference type="GO" id="GO:0046872">
    <property type="term" value="F:metal ion binding"/>
    <property type="evidence" value="ECO:0007669"/>
    <property type="project" value="InterPro"/>
</dbReference>
<dbReference type="Gene3D" id="3.30.470.20">
    <property type="entry name" value="ATP-grasp fold, B domain"/>
    <property type="match status" value="1"/>
</dbReference>
<dbReference type="Pfam" id="PF00364">
    <property type="entry name" value="Biotin_lipoyl"/>
    <property type="match status" value="1"/>
</dbReference>
<evidence type="ECO:0000259" key="8">
    <source>
        <dbReference type="PROSITE" id="PS50975"/>
    </source>
</evidence>
<evidence type="ECO:0000259" key="9">
    <source>
        <dbReference type="PROSITE" id="PS50979"/>
    </source>
</evidence>
<dbReference type="InterPro" id="IPR011053">
    <property type="entry name" value="Single_hybrid_motif"/>
</dbReference>
<sequence>MPTPIDWYNGNPLTHRDRRLARSPSAWARSFACEDLKPLIVCRGPIRKEAMDVFEEMGITHYGILLSEKDSIVYANALAPELRQLSDTRRVHRVPDYTGASKEERVERMHQIVQIAKDNGYDSVFAGYGFMAEDGEFVATVEQAGLTFIGPNSSVQDRAGKKDEAKRTALEVGVSVTPGVNNVAARALLKKFDTRKKLQLVDEAREFHIDPKILEEAPLEELAEHVLAGSYAKGMDLFSIDELGAEVQHEVTEMFRKYPGSRIRLKAIGGGGGKGQRILGAKLLGARSPDDQLIEEAASEAPALVREVLSEVKATGVGDNKNVLIELNIEQTRHNEIQLLGNGRWCVSLGGRDCSLQMHEQKLLEVSVTQEGLAASIAAAEEAGRAEEARALRTDLDILKRMEEDAARFGEAVGLDSASTFECIVDRDRYYFMEVNTRIQVEHRVTELCYGLEFENPDDPSDRFVVESLVEAMALLARHGERLPKPRRLPRFRASVEARLNATDASLSPHAGGLIRHWSPPIEGEIRDDQGISLPNPDTGLFMRYKVAGAYDSNLALLLTTGDDRLASYRHLSHVMGRMKVRGVNLATNLEFHYGLVNWFIGQNVLAKPTTRFVVPYLTLAGRLKEEGNKVDLGFAFAELKKHYAKEVAAAAGGDAAVARAMAEVLDRKATLLLRPMERLLDDPHLLSGWLSLNRKLYQLQDGRILWLRNPLGVLHDTYQYLNMAYDPEKPASEVIWHHDHELLQKSLRFYAALRGTFGLERTEFYKLNDILKSETPQGGYDADTWQQIRAAHLGYEAGNELLGMLFMIAEKVRFYEFRVEEDLEVTIPSHLSDPELQARMKKVLVPPPATKADEIVAACGGMYYGQEAPGKPPFVHEGMHFQKGQPLYIVEVMKMFNTMRAPFSGRVDKVLMQGADGTVVQKGQPLFKITPDEKFVHRDPKEIERERRTTTTEHLRGVLMTLDEKFSEVDPMEVEHARRGRSGRLKAVPR</sequence>
<feature type="domain" description="Lipoyl-binding" evidence="7">
    <location>
        <begin position="853"/>
        <end position="931"/>
    </location>
</feature>
<keyword evidence="5" id="KW-0092">Biotin</keyword>
<reference evidence="11" key="1">
    <citation type="journal article" date="2020" name="Appl. Environ. Microbiol.">
        <title>Diazotrophic Anaeromyxobacter Isolates from Soils.</title>
        <authorList>
            <person name="Masuda Y."/>
            <person name="Yamanaka H."/>
            <person name="Xu Z.X."/>
            <person name="Shiratori Y."/>
            <person name="Aono T."/>
            <person name="Amachi S."/>
            <person name="Senoo K."/>
            <person name="Itoh H."/>
        </authorList>
    </citation>
    <scope>NUCLEOTIDE SEQUENCE [LARGE SCALE GENOMIC DNA]</scope>
    <source>
        <strain evidence="11">R267</strain>
    </source>
</reference>
<dbReference type="InterPro" id="IPR005481">
    <property type="entry name" value="BC-like_N"/>
</dbReference>
<keyword evidence="4 6" id="KW-0067">ATP-binding</keyword>
<keyword evidence="2" id="KW-0436">Ligase</keyword>
<dbReference type="PROSITE" id="PS00188">
    <property type="entry name" value="BIOTIN"/>
    <property type="match status" value="1"/>
</dbReference>
<dbReference type="Gene3D" id="2.40.50.100">
    <property type="match status" value="1"/>
</dbReference>
<evidence type="ECO:0000256" key="2">
    <source>
        <dbReference type="ARBA" id="ARBA00022598"/>
    </source>
</evidence>
<dbReference type="PROSITE" id="PS50968">
    <property type="entry name" value="BIOTINYL_LIPOYL"/>
    <property type="match status" value="1"/>
</dbReference>
<evidence type="ECO:0000313" key="10">
    <source>
        <dbReference type="EMBL" id="GEJ56473.1"/>
    </source>
</evidence>
<dbReference type="RefSeq" id="WP_176063993.1">
    <property type="nucleotide sequence ID" value="NZ_BJTG01000003.1"/>
</dbReference>
<dbReference type="InterPro" id="IPR005479">
    <property type="entry name" value="CPAse_ATP-bd"/>
</dbReference>
<dbReference type="InterPro" id="IPR011764">
    <property type="entry name" value="Biotin_carboxylation_dom"/>
</dbReference>
<dbReference type="Gene3D" id="3.40.50.20">
    <property type="match status" value="1"/>
</dbReference>